<evidence type="ECO:0000313" key="2">
    <source>
        <dbReference type="EMBL" id="KFG28241.1"/>
    </source>
</evidence>
<name>A0A086J7X3_TOXGO</name>
<feature type="region of interest" description="Disordered" evidence="1">
    <location>
        <begin position="75"/>
        <end position="109"/>
    </location>
</feature>
<sequence>MHLSLCMRVSSTSSLAPSLAPMPPRSPFSQATASRGAFACPPSESQQYFASVTFPPLSSLAPSCGSPACGSPPSVFSLTSGTPNSTGTVQHSSTGANPSGSSTPLSEAVSFRGRQVVSSPWGNAPIQLGRSLQTQSANMQASGVGMGSGSAGHVGSPVASTPSAYGASPGFPCGGTGASAFAPFQLPQPLHPLGPTLVPAEMGHMCGSASLNNTMPGPSAGPQGPGGSPGMFPGCGVRNGRSMFGSVNLVGAVPSAAPVQASGVPISRHFDVRRPAPFDLAKFDRRDPHVHFYLPVDCPHSRRCPDGCCPLAHTKLEKIFHPIVYKTQTCQMSLSSRCEYYSKCAFYHNDKDRLEADSAWRLWEHRWSSWRQQVDQILGMHNKLEKEIKRKVDGILKIRMPRQQSFQRQQQQRQAALDAHAVDLNQATTCHQDAQSRHHGSSPVYEPHHHSSYQRLMHGAQSQQQVISPVVQQMTRNTTAPQGFQSLLNIQQSALHIDHDKDAGGIGFQIPAGTAAESHRRTSGDPAWLWVADNSGQVDVRRSGIEMQGTYGTSFGFRHTAGGPLSGEHAVGRSDSLLFSSDNGDGAGSRSLSNLSGRQAQKREDGETDGGSGNRQEGSADSCVARSSPGLHLFPGEQRGRHNRGLDVSAGSPAVLAPRRGPRQHMDGDASGLYMRQGEVPGCFRIDSSVQDYPEGIWHIGTKQYASFRPHAASRGCVGDAYIHSDSMGVVVEDGHSGELDLAARGGGRRREEETVCSLAPGSVASSSSEDFKQAERQRYLSETIHFGTVQMAPVQAVPGTWAAGGGRMGGGLQSSARGQHFLGESGNSRDCVTGEGKPSSEVSITSVDAFLTGASIVPGASSSAAERLDGNATSADSTEAKAMKLMGTRVSRGPMIDGWDPTGTAASTRRSSVVTGSNRAPGADATPRSSGVPASGSVSSGGDGTDMVIRVCPQPPQVRQGLGSAETAGAQRAARFCINDDIASAPAPDVEETGSPDNKGSPSTGSLDERINSSGEAEAMAEMTGRNPCSLKEETTVLSEDGADRKKEDSRDAGGKVDGPCQEIIEHRRLQEKRNLETRSREPDTVRYTCGQVPGAGSSSPVRTVSHVETSEIPSGVRHELTLRQNQAQVAPHATGATLPSAGADYSPYTLLDFCFLDDDNEGSTGFRTRFSSGGADSSSAGGSSYFRVHVGSSTGAQGDRTVGASSQSEGLGPQGVESNREGSAVEEEGRAESCREGVGHLINSSGAGRSKIEQLPKHGFTAVANPDYPTWNTGASPFASRTAARGEEGSYRTEGGNSLEGAGSSSGLFNAKGGEFYWLESTSGKANPGEMCEAGHGDVRVAASASAGKDVFIQAPQQVCGSERVPEDFSLLSPGTPAVRMEALAADPRLRQLSDDMPSRVCVVLKPEENPQGSSGARFTFVAEGGAEAGSTGGSKPRSLETGNGLPQEKLHSGRGSDQSGDFAERMEEAAATGSGRMFHETPSGSYRENISLLYSAYSLPEMAHPEPISQQLTTSVALPETQTCVEGATVPQNEDTKPECASYSGQSVQCQGSLLSTEGEAELGNSGGTKESCFQGEGREKATNARFCQDVSEPLDGLVPSTETQEGGKNMEDSGLQTTPGFLPEFSSQPYTRPAAASDKERSCEVQLRGITHYDRGRRSTVASLMETASRSSTSSTGFEDVLARGDTSSVGLCFPSRASSFSTGGIPGLALVSRSSSCGSAFGVRPGERTIDSLSIGASSTSPESLALASPISGSGMGSLSSVPEERHMGHRDGCCEASCEFGDVILEPPFLSLAGSLSAGGIGGGEAAVTAGEAGRRECDEQQPKLLRGSNLAGERGPDDGCQVKSTEEQGVQEERVGKGCEATGGSVKEERGAQPHEYLQGGSIDHIHSAKCSHCVYYQHLTEHLKGMLHTAMEEVQRLRCGPGVPQDYGKDQGSAVGGFERDLFLAPGVSQCERSLDYYQDPVTPGASLVFPVSSFANTHLTRAEDSGLDAAVQTPSLPTVSDGDTLGAAVNGVEEQAVEVCNMMDVLAGIQSDLGPLEVQSSLHDQGGESPENEGEAVTGFDGGELRRTSGPFLSALAKLAAVSVETVPRENPVTGHDPQLQESTVGVVERKTREGSAPASQEIVEEETRPEQTKSASVSPWSLRDCGPAPGLKGTVDLQDSSSSFFASLATGKQLSENEKLRDEGTPCRSGVLADVASASATFCGDNSETSDRVFDEGSDGGDRQRRRTMPKECGEEVEETQRDNGDQTVAREDI</sequence>
<feature type="compositionally biased region" description="Basic and acidic residues" evidence="1">
    <location>
        <begin position="1229"/>
        <end position="1240"/>
    </location>
</feature>
<feature type="region of interest" description="Disordered" evidence="1">
    <location>
        <begin position="576"/>
        <end position="664"/>
    </location>
</feature>
<feature type="compositionally biased region" description="Polar residues" evidence="1">
    <location>
        <begin position="905"/>
        <end position="919"/>
    </location>
</feature>
<dbReference type="OrthoDB" id="331219at2759"/>
<feature type="region of interest" description="Disordered" evidence="1">
    <location>
        <begin position="893"/>
        <end position="951"/>
    </location>
</feature>
<evidence type="ECO:0008006" key="4">
    <source>
        <dbReference type="Google" id="ProtNLM"/>
    </source>
</evidence>
<feature type="compositionally biased region" description="Polar residues" evidence="1">
    <location>
        <begin position="76"/>
        <end position="105"/>
    </location>
</feature>
<feature type="region of interest" description="Disordered" evidence="1">
    <location>
        <begin position="2048"/>
        <end position="2072"/>
    </location>
</feature>
<evidence type="ECO:0000313" key="3">
    <source>
        <dbReference type="Proteomes" id="UP000028828"/>
    </source>
</evidence>
<feature type="compositionally biased region" description="Polar residues" evidence="1">
    <location>
        <begin position="1618"/>
        <end position="1634"/>
    </location>
</feature>
<feature type="compositionally biased region" description="Basic and acidic residues" evidence="1">
    <location>
        <begin position="1819"/>
        <end position="1828"/>
    </location>
</feature>
<proteinExistence type="predicted"/>
<comment type="caution">
    <text evidence="2">The sequence shown here is derived from an EMBL/GenBank/DDBJ whole genome shotgun (WGS) entry which is preliminary data.</text>
</comment>
<protein>
    <recommendedName>
        <fullName evidence="4">C3H1-type domain-containing protein</fullName>
    </recommendedName>
</protein>
<evidence type="ECO:0000256" key="1">
    <source>
        <dbReference type="SAM" id="MobiDB-lite"/>
    </source>
</evidence>
<feature type="compositionally biased region" description="Basic and acidic residues" evidence="1">
    <location>
        <begin position="2219"/>
        <end position="2264"/>
    </location>
</feature>
<feature type="region of interest" description="Disordered" evidence="1">
    <location>
        <begin position="1741"/>
        <end position="1770"/>
    </location>
</feature>
<dbReference type="EMBL" id="AEYI02002445">
    <property type="protein sequence ID" value="KFG28241.1"/>
    <property type="molecule type" value="Genomic_DNA"/>
</dbReference>
<feature type="region of interest" description="Disordered" evidence="1">
    <location>
        <begin position="1192"/>
        <end position="1251"/>
    </location>
</feature>
<feature type="region of interest" description="Disordered" evidence="1">
    <location>
        <begin position="2097"/>
        <end position="2154"/>
    </location>
</feature>
<accession>A0A086J7X3</accession>
<gene>
    <name evidence="2" type="ORF">TGP89_301400</name>
</gene>
<feature type="region of interest" description="Disordered" evidence="1">
    <location>
        <begin position="1428"/>
        <end position="1486"/>
    </location>
</feature>
<dbReference type="VEuPathDB" id="ToxoDB:TGP89_301400"/>
<feature type="compositionally biased region" description="Basic and acidic residues" evidence="1">
    <location>
        <begin position="1043"/>
        <end position="1056"/>
    </location>
</feature>
<feature type="region of interest" description="Disordered" evidence="1">
    <location>
        <begin position="986"/>
        <end position="1106"/>
    </location>
</feature>
<feature type="region of interest" description="Disordered" evidence="1">
    <location>
        <begin position="2212"/>
        <end position="2264"/>
    </location>
</feature>
<feature type="region of interest" description="Disordered" evidence="1">
    <location>
        <begin position="1265"/>
        <end position="1307"/>
    </location>
</feature>
<feature type="compositionally biased region" description="Polar residues" evidence="1">
    <location>
        <begin position="590"/>
        <end position="599"/>
    </location>
</feature>
<feature type="region of interest" description="Disordered" evidence="1">
    <location>
        <begin position="14"/>
        <end position="36"/>
    </location>
</feature>
<feature type="region of interest" description="Disordered" evidence="1">
    <location>
        <begin position="1597"/>
        <end position="1645"/>
    </location>
</feature>
<feature type="region of interest" description="Disordered" evidence="1">
    <location>
        <begin position="1818"/>
        <end position="1873"/>
    </location>
</feature>
<feature type="compositionally biased region" description="Polar residues" evidence="1">
    <location>
        <begin position="996"/>
        <end position="1007"/>
    </location>
</feature>
<reference evidence="2 3" key="1">
    <citation type="submission" date="2014-03" db="EMBL/GenBank/DDBJ databases">
        <authorList>
            <person name="Sibley D."/>
            <person name="Venepally P."/>
            <person name="Karamycheva S."/>
            <person name="Hadjithomas M."/>
            <person name="Khan A."/>
            <person name="Brunk B."/>
            <person name="Roos D."/>
            <person name="Caler E."/>
            <person name="Lorenzi H."/>
        </authorList>
    </citation>
    <scope>NUCLEOTIDE SEQUENCE [LARGE SCALE GENOMIC DNA]</scope>
    <source>
        <strain evidence="3">p89</strain>
    </source>
</reference>
<dbReference type="Proteomes" id="UP000028828">
    <property type="component" value="Unassembled WGS sequence"/>
</dbReference>
<feature type="compositionally biased region" description="Basic and acidic residues" evidence="1">
    <location>
        <begin position="1065"/>
        <end position="1086"/>
    </location>
</feature>
<organism evidence="2 3">
    <name type="scientific">Toxoplasma gondii p89</name>
    <dbReference type="NCBI Taxonomy" id="943119"/>
    <lineage>
        <taxon>Eukaryota</taxon>
        <taxon>Sar</taxon>
        <taxon>Alveolata</taxon>
        <taxon>Apicomplexa</taxon>
        <taxon>Conoidasida</taxon>
        <taxon>Coccidia</taxon>
        <taxon>Eucoccidiorida</taxon>
        <taxon>Eimeriorina</taxon>
        <taxon>Sarcocystidae</taxon>
        <taxon>Toxoplasma</taxon>
    </lineage>
</organism>
<feature type="compositionally biased region" description="Low complexity" evidence="1">
    <location>
        <begin position="930"/>
        <end position="939"/>
    </location>
</feature>